<evidence type="ECO:0000313" key="1">
    <source>
        <dbReference type="EMBL" id="CAF1645397.1"/>
    </source>
</evidence>
<gene>
    <name evidence="1" type="ORF">JXQ802_LOCUS53800</name>
</gene>
<organism evidence="1 2">
    <name type="scientific">Rotaria sordida</name>
    <dbReference type="NCBI Taxonomy" id="392033"/>
    <lineage>
        <taxon>Eukaryota</taxon>
        <taxon>Metazoa</taxon>
        <taxon>Spiralia</taxon>
        <taxon>Gnathifera</taxon>
        <taxon>Rotifera</taxon>
        <taxon>Eurotatoria</taxon>
        <taxon>Bdelloidea</taxon>
        <taxon>Philodinida</taxon>
        <taxon>Philodinidae</taxon>
        <taxon>Rotaria</taxon>
    </lineage>
</organism>
<dbReference type="Proteomes" id="UP000663870">
    <property type="component" value="Unassembled WGS sequence"/>
</dbReference>
<keyword evidence="2" id="KW-1185">Reference proteome</keyword>
<feature type="non-terminal residue" evidence="1">
    <location>
        <position position="1"/>
    </location>
</feature>
<reference evidence="1" key="1">
    <citation type="submission" date="2021-02" db="EMBL/GenBank/DDBJ databases">
        <authorList>
            <person name="Nowell W R."/>
        </authorList>
    </citation>
    <scope>NUCLEOTIDE SEQUENCE</scope>
</reference>
<comment type="caution">
    <text evidence="1">The sequence shown here is derived from an EMBL/GenBank/DDBJ whole genome shotgun (WGS) entry which is preliminary data.</text>
</comment>
<dbReference type="EMBL" id="CAJNOL010009759">
    <property type="protein sequence ID" value="CAF1645397.1"/>
    <property type="molecule type" value="Genomic_DNA"/>
</dbReference>
<name>A0A816EE43_9BILA</name>
<proteinExistence type="predicted"/>
<accession>A0A816EE43</accession>
<sequence length="170" mass="19242">MVNVKFNTNLTETTVQEIINGLNNGEMNELFHSFDINQLLNHYMTSSVIDTKATLYNDFVNHWATHHRTHPCAATRKNIDPGCMRCFVLDGMQKVVRPICTNKNKQECTEEFPDGIYIGCGNTPKTKSGLCESCRESILLKDSETSLLTDDDKGIYDDPLMGCNVSREDR</sequence>
<protein>
    <submittedName>
        <fullName evidence="1">Uncharacterized protein</fullName>
    </submittedName>
</protein>
<evidence type="ECO:0000313" key="2">
    <source>
        <dbReference type="Proteomes" id="UP000663870"/>
    </source>
</evidence>
<dbReference type="AlphaFoldDB" id="A0A816EE43"/>